<dbReference type="Pfam" id="PF04480">
    <property type="entry name" value="DUF559"/>
    <property type="match status" value="1"/>
</dbReference>
<sequence length="180" mass="19794">MRKTLSVRTDAAPKDSADKRWKPSAEREERLKERAREERRHMSDAERALWARLSGAQLGGIKFTRKAVVGSTIVDFTCPSRWLVVAITPEGVSPEVGELQDRKLADAKIRVLRFAEADVLADLDRVTQQIVRAINEPFERPDKPARAASPRGPRPGGPYAGGPRPGGPRSGAPRGPRTQG</sequence>
<dbReference type="PANTHER" id="PTHR38590:SF1">
    <property type="entry name" value="BLL0828 PROTEIN"/>
    <property type="match status" value="1"/>
</dbReference>
<feature type="region of interest" description="Disordered" evidence="1">
    <location>
        <begin position="134"/>
        <end position="180"/>
    </location>
</feature>
<dbReference type="InterPro" id="IPR011335">
    <property type="entry name" value="Restrct_endonuc-II-like"/>
</dbReference>
<feature type="compositionally biased region" description="Basic and acidic residues" evidence="1">
    <location>
        <begin position="11"/>
        <end position="39"/>
    </location>
</feature>
<dbReference type="InterPro" id="IPR007569">
    <property type="entry name" value="DUF559"/>
</dbReference>
<dbReference type="SUPFAM" id="SSF52980">
    <property type="entry name" value="Restriction endonuclease-like"/>
    <property type="match status" value="1"/>
</dbReference>
<proteinExistence type="predicted"/>
<comment type="caution">
    <text evidence="3">The sequence shown here is derived from an EMBL/GenBank/DDBJ whole genome shotgun (WGS) entry which is preliminary data.</text>
</comment>
<dbReference type="InterPro" id="IPR047216">
    <property type="entry name" value="Endonuclease_DUF559_bact"/>
</dbReference>
<evidence type="ECO:0000313" key="4">
    <source>
        <dbReference type="Proteomes" id="UP001222770"/>
    </source>
</evidence>
<reference evidence="3 4" key="1">
    <citation type="submission" date="2023-03" db="EMBL/GenBank/DDBJ databases">
        <title>Novosphingobium cyanobacteriorum sp. nov., isolated from a eutrophic reservoir during the Microcystis bloom period.</title>
        <authorList>
            <person name="Kang M."/>
            <person name="Le V."/>
            <person name="Ko S.-R."/>
            <person name="Lee S.-A."/>
            <person name="Ahn C.-Y."/>
        </authorList>
    </citation>
    <scope>NUCLEOTIDE SEQUENCE [LARGE SCALE GENOMIC DNA]</scope>
    <source>
        <strain evidence="3 4">HBC54</strain>
    </source>
</reference>
<evidence type="ECO:0000313" key="3">
    <source>
        <dbReference type="EMBL" id="MDF8333266.1"/>
    </source>
</evidence>
<keyword evidence="4" id="KW-1185">Reference proteome</keyword>
<name>A0ABT6CH65_9SPHN</name>
<feature type="domain" description="DUF559" evidence="2">
    <location>
        <begin position="30"/>
        <end position="134"/>
    </location>
</feature>
<protein>
    <submittedName>
        <fullName evidence="3">DUF559 domain-containing protein</fullName>
    </submittedName>
</protein>
<feature type="region of interest" description="Disordered" evidence="1">
    <location>
        <begin position="1"/>
        <end position="39"/>
    </location>
</feature>
<dbReference type="PANTHER" id="PTHR38590">
    <property type="entry name" value="BLL0828 PROTEIN"/>
    <property type="match status" value="1"/>
</dbReference>
<accession>A0ABT6CH65</accession>
<gene>
    <name evidence="3" type="ORF">POM99_08650</name>
</gene>
<evidence type="ECO:0000259" key="2">
    <source>
        <dbReference type="Pfam" id="PF04480"/>
    </source>
</evidence>
<evidence type="ECO:0000256" key="1">
    <source>
        <dbReference type="SAM" id="MobiDB-lite"/>
    </source>
</evidence>
<feature type="compositionally biased region" description="Low complexity" evidence="1">
    <location>
        <begin position="170"/>
        <end position="180"/>
    </location>
</feature>
<dbReference type="Proteomes" id="UP001222770">
    <property type="component" value="Unassembled WGS sequence"/>
</dbReference>
<dbReference type="EMBL" id="JAROCY010000006">
    <property type="protein sequence ID" value="MDF8333266.1"/>
    <property type="molecule type" value="Genomic_DNA"/>
</dbReference>
<organism evidence="3 4">
    <name type="scientific">Novosphingobium cyanobacteriorum</name>
    <dbReference type="NCBI Taxonomy" id="3024215"/>
    <lineage>
        <taxon>Bacteria</taxon>
        <taxon>Pseudomonadati</taxon>
        <taxon>Pseudomonadota</taxon>
        <taxon>Alphaproteobacteria</taxon>
        <taxon>Sphingomonadales</taxon>
        <taxon>Sphingomonadaceae</taxon>
        <taxon>Novosphingobium</taxon>
    </lineage>
</organism>
<dbReference type="RefSeq" id="WP_277276768.1">
    <property type="nucleotide sequence ID" value="NZ_JAROCY010000006.1"/>
</dbReference>